<evidence type="ECO:0000313" key="11">
    <source>
        <dbReference type="Proteomes" id="UP000886884"/>
    </source>
</evidence>
<keyword evidence="7" id="KW-0694">RNA-binding</keyword>
<dbReference type="PANTHER" id="PTHR42873">
    <property type="entry name" value="RIBOSOMAL RNA LARGE SUBUNIT METHYLTRANSFERASE"/>
    <property type="match status" value="1"/>
</dbReference>
<comment type="similarity">
    <text evidence="8">Belongs to the methyltransferase superfamily. RlmI family.</text>
</comment>
<dbReference type="Pfam" id="PF10672">
    <property type="entry name" value="Methyltrans_SAM"/>
    <property type="match status" value="1"/>
</dbReference>
<evidence type="ECO:0000259" key="9">
    <source>
        <dbReference type="SMART" id="SM00359"/>
    </source>
</evidence>
<dbReference type="GO" id="GO:0032259">
    <property type="term" value="P:methylation"/>
    <property type="evidence" value="ECO:0007669"/>
    <property type="project" value="UniProtKB-KW"/>
</dbReference>
<dbReference type="InterPro" id="IPR036974">
    <property type="entry name" value="PUA_sf"/>
</dbReference>
<dbReference type="AlphaFoldDB" id="A0A9D1P8N4"/>
<name>A0A9D1P8N4_9FIRM</name>
<evidence type="ECO:0000256" key="1">
    <source>
        <dbReference type="ARBA" id="ARBA00004496"/>
    </source>
</evidence>
<evidence type="ECO:0000313" key="10">
    <source>
        <dbReference type="EMBL" id="HIV27905.1"/>
    </source>
</evidence>
<comment type="subcellular location">
    <subcellularLocation>
        <location evidence="1">Cytoplasm</location>
    </subcellularLocation>
</comment>
<comment type="caution">
    <text evidence="10">The sequence shown here is derived from an EMBL/GenBank/DDBJ whole genome shotgun (WGS) entry which is preliminary data.</text>
</comment>
<reference evidence="10" key="1">
    <citation type="submission" date="2020-10" db="EMBL/GenBank/DDBJ databases">
        <authorList>
            <person name="Gilroy R."/>
        </authorList>
    </citation>
    <scope>NUCLEOTIDE SEQUENCE</scope>
    <source>
        <strain evidence="10">CHK183-6373</strain>
    </source>
</reference>
<protein>
    <submittedName>
        <fullName evidence="10">Class I SAM-dependent rRNA methyltransferase</fullName>
    </submittedName>
</protein>
<organism evidence="10 11">
    <name type="scientific">Candidatus Ornithocaccomicrobium faecavium</name>
    <dbReference type="NCBI Taxonomy" id="2840890"/>
    <lineage>
        <taxon>Bacteria</taxon>
        <taxon>Bacillati</taxon>
        <taxon>Bacillota</taxon>
        <taxon>Clostridia</taxon>
        <taxon>Candidatus Ornithocaccomicrobium</taxon>
    </lineage>
</organism>
<dbReference type="InterPro" id="IPR015947">
    <property type="entry name" value="PUA-like_sf"/>
</dbReference>
<dbReference type="Gene3D" id="2.30.130.10">
    <property type="entry name" value="PUA domain"/>
    <property type="match status" value="1"/>
</dbReference>
<evidence type="ECO:0000256" key="3">
    <source>
        <dbReference type="ARBA" id="ARBA00022552"/>
    </source>
</evidence>
<keyword evidence="2" id="KW-0963">Cytoplasm</keyword>
<dbReference type="Proteomes" id="UP000886884">
    <property type="component" value="Unassembled WGS sequence"/>
</dbReference>
<keyword evidence="5" id="KW-0808">Transferase</keyword>
<dbReference type="GO" id="GO:0005737">
    <property type="term" value="C:cytoplasm"/>
    <property type="evidence" value="ECO:0007669"/>
    <property type="project" value="UniProtKB-SubCell"/>
</dbReference>
<evidence type="ECO:0000256" key="7">
    <source>
        <dbReference type="ARBA" id="ARBA00022884"/>
    </source>
</evidence>
<dbReference type="Pfam" id="PF17785">
    <property type="entry name" value="PUA_3"/>
    <property type="match status" value="1"/>
</dbReference>
<feature type="domain" description="PUA" evidence="9">
    <location>
        <begin position="2"/>
        <end position="85"/>
    </location>
</feature>
<dbReference type="InterPro" id="IPR041532">
    <property type="entry name" value="RlmI-like_PUA"/>
</dbReference>
<gene>
    <name evidence="10" type="ORF">IAA64_08045</name>
</gene>
<reference evidence="10" key="2">
    <citation type="journal article" date="2021" name="PeerJ">
        <title>Extensive microbial diversity within the chicken gut microbiome revealed by metagenomics and culture.</title>
        <authorList>
            <person name="Gilroy R."/>
            <person name="Ravi A."/>
            <person name="Getino M."/>
            <person name="Pursley I."/>
            <person name="Horton D.L."/>
            <person name="Alikhan N.F."/>
            <person name="Baker D."/>
            <person name="Gharbi K."/>
            <person name="Hall N."/>
            <person name="Watson M."/>
            <person name="Adriaenssens E.M."/>
            <person name="Foster-Nyarko E."/>
            <person name="Jarju S."/>
            <person name="Secka A."/>
            <person name="Antonio M."/>
            <person name="Oren A."/>
            <person name="Chaudhuri R.R."/>
            <person name="La Ragione R."/>
            <person name="Hildebrand F."/>
            <person name="Pallen M.J."/>
        </authorList>
    </citation>
    <scope>NUCLEOTIDE SEQUENCE</scope>
    <source>
        <strain evidence="10">CHK183-6373</strain>
    </source>
</reference>
<dbReference type="PANTHER" id="PTHR42873:SF1">
    <property type="entry name" value="S-ADENOSYLMETHIONINE-DEPENDENT METHYLTRANSFERASE DOMAIN-CONTAINING PROTEIN"/>
    <property type="match status" value="1"/>
</dbReference>
<evidence type="ECO:0000256" key="5">
    <source>
        <dbReference type="ARBA" id="ARBA00022679"/>
    </source>
</evidence>
<dbReference type="InterPro" id="IPR029063">
    <property type="entry name" value="SAM-dependent_MTases_sf"/>
</dbReference>
<dbReference type="Gene3D" id="3.30.750.80">
    <property type="entry name" value="RNA methyltransferase domain (HRMD) like"/>
    <property type="match status" value="1"/>
</dbReference>
<dbReference type="SMART" id="SM00359">
    <property type="entry name" value="PUA"/>
    <property type="match status" value="1"/>
</dbReference>
<dbReference type="Gene3D" id="3.40.50.150">
    <property type="entry name" value="Vaccinia Virus protein VP39"/>
    <property type="match status" value="1"/>
</dbReference>
<dbReference type="GO" id="GO:0008168">
    <property type="term" value="F:methyltransferase activity"/>
    <property type="evidence" value="ECO:0007669"/>
    <property type="project" value="UniProtKB-KW"/>
</dbReference>
<dbReference type="SUPFAM" id="SSF53335">
    <property type="entry name" value="S-adenosyl-L-methionine-dependent methyltransferases"/>
    <property type="match status" value="1"/>
</dbReference>
<keyword evidence="6" id="KW-0949">S-adenosyl-L-methionine</keyword>
<dbReference type="GO" id="GO:0006364">
    <property type="term" value="P:rRNA processing"/>
    <property type="evidence" value="ECO:0007669"/>
    <property type="project" value="UniProtKB-KW"/>
</dbReference>
<keyword evidence="3" id="KW-0698">rRNA processing</keyword>
<dbReference type="CDD" id="cd02440">
    <property type="entry name" value="AdoMet_MTases"/>
    <property type="match status" value="1"/>
</dbReference>
<dbReference type="CDD" id="cd21153">
    <property type="entry name" value="PUA_RlmI"/>
    <property type="match status" value="1"/>
</dbReference>
<proteinExistence type="inferred from homology"/>
<sequence>MTKITLRKTRETRVRSGHPWLYASEIERVEGESAAGVAEVYSAKGTFLARALYNPASQIALRILTTHDEPIDADFFARRVRTAWEYRQRFCDVNSCRAIYAEADFLPGLVVDKFGGVLVVQVLSLGMELWKRELTDILVEVIRPEGIYERNDVPVRRLEGMQETTGLLYGDVPDRVPMVENGIVYAVDVKHGQKTGFFLDQKENRAAIAPLCPGARVIDMFCHNGSFALNAAKYGAREVTGVDISEEALAVARDNARANGLDANFEAHNCFDLLRALSDQGEKYDLVILDPPAFTKTRQMTERALRGYKEINLRGMKLVPDGGFLVSCSCSQHVDDAAFTAMLNEAARDAKKKLRMVEFRTQAKDHPILPASPETKYLKCTILQVFS</sequence>
<dbReference type="CDD" id="cd11572">
    <property type="entry name" value="RlmI_M_like"/>
    <property type="match status" value="1"/>
</dbReference>
<dbReference type="InterPro" id="IPR002478">
    <property type="entry name" value="PUA"/>
</dbReference>
<evidence type="ECO:0000256" key="6">
    <source>
        <dbReference type="ARBA" id="ARBA00022691"/>
    </source>
</evidence>
<dbReference type="PROSITE" id="PS50890">
    <property type="entry name" value="PUA"/>
    <property type="match status" value="1"/>
</dbReference>
<evidence type="ECO:0000256" key="4">
    <source>
        <dbReference type="ARBA" id="ARBA00022603"/>
    </source>
</evidence>
<dbReference type="SUPFAM" id="SSF88697">
    <property type="entry name" value="PUA domain-like"/>
    <property type="match status" value="1"/>
</dbReference>
<dbReference type="InterPro" id="IPR019614">
    <property type="entry name" value="SAM-dep_methyl-trfase"/>
</dbReference>
<evidence type="ECO:0000256" key="2">
    <source>
        <dbReference type="ARBA" id="ARBA00022490"/>
    </source>
</evidence>
<dbReference type="GO" id="GO:0003723">
    <property type="term" value="F:RNA binding"/>
    <property type="evidence" value="ECO:0007669"/>
    <property type="project" value="UniProtKB-KW"/>
</dbReference>
<keyword evidence="4 10" id="KW-0489">Methyltransferase</keyword>
<accession>A0A9D1P8N4</accession>
<dbReference type="EMBL" id="DVOT01000140">
    <property type="protein sequence ID" value="HIV27905.1"/>
    <property type="molecule type" value="Genomic_DNA"/>
</dbReference>
<evidence type="ECO:0000256" key="8">
    <source>
        <dbReference type="ARBA" id="ARBA00038091"/>
    </source>
</evidence>